<keyword evidence="1" id="KW-0812">Transmembrane</keyword>
<protein>
    <submittedName>
        <fullName evidence="2">Uncharacterized protein</fullName>
    </submittedName>
</protein>
<dbReference type="Proteomes" id="UP001629244">
    <property type="component" value="Unassembled WGS sequence"/>
</dbReference>
<keyword evidence="1" id="KW-0472">Membrane</keyword>
<dbReference type="EMBL" id="JBELQC010000003">
    <property type="protein sequence ID" value="MFL9842323.1"/>
    <property type="molecule type" value="Genomic_DNA"/>
</dbReference>
<dbReference type="RefSeq" id="WP_408079883.1">
    <property type="nucleotide sequence ID" value="NZ_JBELQC010000003.1"/>
</dbReference>
<accession>A0ABW8YPW7</accession>
<evidence type="ECO:0000313" key="2">
    <source>
        <dbReference type="EMBL" id="MFL9842323.1"/>
    </source>
</evidence>
<sequence>MMRGAAVILFALAILTVIASLILVLSRPHAFSVLPGLGGFLAQVATALTSATLPFFGAALLWRIDRYLDLSKGGKSA</sequence>
<evidence type="ECO:0000256" key="1">
    <source>
        <dbReference type="SAM" id="Phobius"/>
    </source>
</evidence>
<keyword evidence="3" id="KW-1185">Reference proteome</keyword>
<comment type="caution">
    <text evidence="2">The sequence shown here is derived from an EMBL/GenBank/DDBJ whole genome shotgun (WGS) entry which is preliminary data.</text>
</comment>
<reference evidence="2 3" key="1">
    <citation type="submission" date="2024-06" db="EMBL/GenBank/DDBJ databases">
        <authorList>
            <person name="Kaempfer P."/>
            <person name="Viver T."/>
        </authorList>
    </citation>
    <scope>NUCLEOTIDE SEQUENCE [LARGE SCALE GENOMIC DNA]</scope>
    <source>
        <strain evidence="2 3">ST-64</strain>
    </source>
</reference>
<keyword evidence="1" id="KW-1133">Transmembrane helix</keyword>
<organism evidence="2 3">
    <name type="scientific">Sphingomonas plantiphila</name>
    <dbReference type="NCBI Taxonomy" id="3163295"/>
    <lineage>
        <taxon>Bacteria</taxon>
        <taxon>Pseudomonadati</taxon>
        <taxon>Pseudomonadota</taxon>
        <taxon>Alphaproteobacteria</taxon>
        <taxon>Sphingomonadales</taxon>
        <taxon>Sphingomonadaceae</taxon>
        <taxon>Sphingomonas</taxon>
    </lineage>
</organism>
<feature type="transmembrane region" description="Helical" evidence="1">
    <location>
        <begin position="40"/>
        <end position="62"/>
    </location>
</feature>
<proteinExistence type="predicted"/>
<name>A0ABW8YPW7_9SPHN</name>
<evidence type="ECO:0000313" key="3">
    <source>
        <dbReference type="Proteomes" id="UP001629244"/>
    </source>
</evidence>
<gene>
    <name evidence="2" type="ORF">ABS767_15235</name>
</gene>